<gene>
    <name evidence="1" type="ORF">DSO57_1039360</name>
</gene>
<name>A0ACC2U7R9_9FUNG</name>
<evidence type="ECO:0000313" key="2">
    <source>
        <dbReference type="Proteomes" id="UP001165960"/>
    </source>
</evidence>
<dbReference type="EMBL" id="QTSX02001351">
    <property type="protein sequence ID" value="KAJ9082972.1"/>
    <property type="molecule type" value="Genomic_DNA"/>
</dbReference>
<comment type="caution">
    <text evidence="1">The sequence shown here is derived from an EMBL/GenBank/DDBJ whole genome shotgun (WGS) entry which is preliminary data.</text>
</comment>
<proteinExistence type="predicted"/>
<protein>
    <submittedName>
        <fullName evidence="1">Uncharacterized protein</fullName>
    </submittedName>
</protein>
<evidence type="ECO:0000313" key="1">
    <source>
        <dbReference type="EMBL" id="KAJ9082972.1"/>
    </source>
</evidence>
<organism evidence="1 2">
    <name type="scientific">Entomophthora muscae</name>
    <dbReference type="NCBI Taxonomy" id="34485"/>
    <lineage>
        <taxon>Eukaryota</taxon>
        <taxon>Fungi</taxon>
        <taxon>Fungi incertae sedis</taxon>
        <taxon>Zoopagomycota</taxon>
        <taxon>Entomophthoromycotina</taxon>
        <taxon>Entomophthoromycetes</taxon>
        <taxon>Entomophthorales</taxon>
        <taxon>Entomophthoraceae</taxon>
        <taxon>Entomophthora</taxon>
    </lineage>
</organism>
<dbReference type="Proteomes" id="UP001165960">
    <property type="component" value="Unassembled WGS sequence"/>
</dbReference>
<reference evidence="1" key="1">
    <citation type="submission" date="2022-04" db="EMBL/GenBank/DDBJ databases">
        <title>Genome of the entomopathogenic fungus Entomophthora muscae.</title>
        <authorList>
            <person name="Elya C."/>
            <person name="Lovett B.R."/>
            <person name="Lee E."/>
            <person name="Macias A.M."/>
            <person name="Hajek A.E."/>
            <person name="De Bivort B.L."/>
            <person name="Kasson M.T."/>
            <person name="De Fine Licht H.H."/>
            <person name="Stajich J.E."/>
        </authorList>
    </citation>
    <scope>NUCLEOTIDE SEQUENCE</scope>
    <source>
        <strain evidence="1">Berkeley</strain>
    </source>
</reference>
<accession>A0ACC2U7R9</accession>
<sequence>VSALENPTPTTDWYNSSPDDAHQKESLAHEWFKYPSDIGDLLSTWLFQFYVWEIFAYLGHLGHLTVVTVSIGLVFSMPAVYQSFGAPGGPEVSNNSQDAGHNSGKNYW</sequence>
<keyword evidence="2" id="KW-1185">Reference proteome</keyword>
<feature type="non-terminal residue" evidence="1">
    <location>
        <position position="1"/>
    </location>
</feature>